<feature type="domain" description="Disease resistance R13L4/SHOC-2-like LRR" evidence="3">
    <location>
        <begin position="75"/>
        <end position="171"/>
    </location>
</feature>
<dbReference type="Pfam" id="PF23598">
    <property type="entry name" value="LRR_14"/>
    <property type="match status" value="1"/>
</dbReference>
<dbReference type="SUPFAM" id="SSF52058">
    <property type="entry name" value="L domain-like"/>
    <property type="match status" value="1"/>
</dbReference>
<dbReference type="Gene3D" id="3.80.10.10">
    <property type="entry name" value="Ribonuclease Inhibitor"/>
    <property type="match status" value="2"/>
</dbReference>
<dbReference type="Ensembl" id="ENSHCOT00000011763.1">
    <property type="protein sequence ID" value="ENSHCOP00000018252.1"/>
    <property type="gene ID" value="ENSHCOG00000002635.1"/>
</dbReference>
<dbReference type="AlphaFoldDB" id="A0A3Q2YX85"/>
<dbReference type="Proteomes" id="UP000264820">
    <property type="component" value="Unplaced"/>
</dbReference>
<evidence type="ECO:0000313" key="4">
    <source>
        <dbReference type="Ensembl" id="ENSHCOP00000018252.1"/>
    </source>
</evidence>
<accession>A0A3Q2YX85</accession>
<keyword evidence="1" id="KW-0433">Leucine-rich repeat</keyword>
<reference evidence="4" key="1">
    <citation type="submission" date="2025-08" db="UniProtKB">
        <authorList>
            <consortium name="Ensembl"/>
        </authorList>
    </citation>
    <scope>IDENTIFICATION</scope>
</reference>
<dbReference type="InterPro" id="IPR050216">
    <property type="entry name" value="LRR_domain-containing"/>
</dbReference>
<dbReference type="GeneTree" id="ENSGT00940000156026"/>
<keyword evidence="2" id="KW-0677">Repeat</keyword>
<evidence type="ECO:0000256" key="1">
    <source>
        <dbReference type="ARBA" id="ARBA00022614"/>
    </source>
</evidence>
<organism evidence="4 5">
    <name type="scientific">Hippocampus comes</name>
    <name type="common">Tiger tail seahorse</name>
    <dbReference type="NCBI Taxonomy" id="109280"/>
    <lineage>
        <taxon>Eukaryota</taxon>
        <taxon>Metazoa</taxon>
        <taxon>Chordata</taxon>
        <taxon>Craniata</taxon>
        <taxon>Vertebrata</taxon>
        <taxon>Euteleostomi</taxon>
        <taxon>Actinopterygii</taxon>
        <taxon>Neopterygii</taxon>
        <taxon>Teleostei</taxon>
        <taxon>Neoteleostei</taxon>
        <taxon>Acanthomorphata</taxon>
        <taxon>Syngnathiaria</taxon>
        <taxon>Syngnathiformes</taxon>
        <taxon>Syngnathoidei</taxon>
        <taxon>Syngnathidae</taxon>
        <taxon>Hippocampus</taxon>
    </lineage>
</organism>
<dbReference type="InterPro" id="IPR003591">
    <property type="entry name" value="Leu-rich_rpt_typical-subtyp"/>
</dbReference>
<dbReference type="STRING" id="109280.ENSHCOP00000018252"/>
<reference evidence="4" key="2">
    <citation type="submission" date="2025-09" db="UniProtKB">
        <authorList>
            <consortium name="Ensembl"/>
        </authorList>
    </citation>
    <scope>IDENTIFICATION</scope>
</reference>
<protein>
    <submittedName>
        <fullName evidence="4">Leucine rich repeat containing 18</fullName>
    </submittedName>
</protein>
<dbReference type="PROSITE" id="PS51450">
    <property type="entry name" value="LRR"/>
    <property type="match status" value="1"/>
</dbReference>
<evidence type="ECO:0000313" key="5">
    <source>
        <dbReference type="Proteomes" id="UP000264820"/>
    </source>
</evidence>
<dbReference type="InterPro" id="IPR001611">
    <property type="entry name" value="Leu-rich_rpt"/>
</dbReference>
<dbReference type="SMART" id="SM00369">
    <property type="entry name" value="LRR_TYP"/>
    <property type="match status" value="4"/>
</dbReference>
<dbReference type="OMA" id="MALNCIQ"/>
<dbReference type="InterPro" id="IPR032675">
    <property type="entry name" value="LRR_dom_sf"/>
</dbReference>
<evidence type="ECO:0000259" key="3">
    <source>
        <dbReference type="Pfam" id="PF23598"/>
    </source>
</evidence>
<keyword evidence="5" id="KW-1185">Reference proteome</keyword>
<dbReference type="GO" id="GO:0005737">
    <property type="term" value="C:cytoplasm"/>
    <property type="evidence" value="ECO:0007669"/>
    <property type="project" value="TreeGrafter"/>
</dbReference>
<dbReference type="PANTHER" id="PTHR48051:SF42">
    <property type="entry name" value="LEUCINE-RICH REPEAT-CONTAINING PROTEIN 18-LIKE"/>
    <property type="match status" value="1"/>
</dbReference>
<name>A0A3Q2YX85_HIPCM</name>
<sequence length="283" mass="31930">MPKKKKANIPRSLAFTSGMALNCIQMTPDGRQRLNLSFKELDAVPPSIQKLSRVDELILSRNLIISLPDFIHDFNNVQVLDLHSNYIPPTIGLLKNLVILNLCNNRLTQVPKQLGLLQNLQMLYLGLNRLQMLPTAIGNLKELVYIGLSDNKFSSVPKCLANLQKLEKVNLDRNPFPPPPDEKKVEIPRKFFLAHARDLCKDCLKNCKIDRDKMEEKTQMKEATAGLVPRVETVLSNSVMAFGFSGEQRTGRLLAVLWVTRRGQLSLKITLSSGSLRRKQSCC</sequence>
<evidence type="ECO:0000256" key="2">
    <source>
        <dbReference type="ARBA" id="ARBA00022737"/>
    </source>
</evidence>
<dbReference type="PANTHER" id="PTHR48051">
    <property type="match status" value="1"/>
</dbReference>
<dbReference type="InterPro" id="IPR055414">
    <property type="entry name" value="LRR_R13L4/SHOC2-like"/>
</dbReference>
<proteinExistence type="predicted"/>